<proteinExistence type="predicted"/>
<dbReference type="PROSITE" id="PS50012">
    <property type="entry name" value="RCC1_3"/>
    <property type="match status" value="2"/>
</dbReference>
<dbReference type="Pfam" id="PF25383">
    <property type="entry name" value="PH_alsin"/>
    <property type="match status" value="1"/>
</dbReference>
<sequence length="1472" mass="164323">IMTLVHFWLGSSKLLISDDSDVLPCEFTKIIYLNEKIFLIDKLHCLWKGLISDTQIKLKRTNINARDITVCSSILYYINDLGHVYQVNADLQNPKEIVLHEESTSCSHGYTTSSHKVTVKYLVGSSSGLIYVSDSGELWASGNHPQLGIESGEVPRKVIFFEGRHVTAADAGDDFHVIVSHKRDDVCAPSTAVNGDMEVFLSNCPQCTAEQVMSPLSPYSDNCPLGIPHKKSSESLSASTSTSKNNIGDKKSNDNSSSCTEEDSFHPSNETEPSTAVITDEVEVKDARGTGSMLLINTEAARQFLTRQLSWVSTGGEELLAEVSVPTRIIRRNVSTVASLVYERVKTVGDKVATLSRHVSGGSENNSESFEEFEELNKSNASLNSILLNLRSTDCFYAPFRWDWSYSEGSEEVMAERNGSCVSRGSRLIRGEVWTWGNSQNGQLGLGDIVRRHKPVLVGTVSHIGVIGVWCGTGHCLIHTLDGRVYGWGSNTDGQVFPNDDIKIQSSPVLCGRAILVAAGSKHSVLLTRNGTFEWFSKRISNFLEGNKESLKCENGNAVSLVCSGPVTCLVTRDCVQDVTIHSDLSHEQCFLEELLTVHNAIVKPLSRKSSLDDTISNLCSRYTDVLHVTAVVVTGLLEGRKSSFPKVNYEVLGESRDELVFVYENYLNTMCDVIAIAGFTQITRTVDTPVKLTACFSDRLPTRKTSSESIITCAFSQPLSHIAVYKVKQKILIIGMVSRGGGEDEIIRWEKLLELRDTKRKEAEFTKSFWESAGRMTDFLRTPQRRIIKESRSSPLSLYNASRFSSHWFILLSDSFVHISGGSVQIHSLDTIWVDTNFESDSIQNGMNVITPEETMTLIAANYAEKSDWFQAFQSSIKMLLNKQNVPAARTASRWLNGKMEGAGKLEWPDGRVYTGQFRNNTCHGYGIIETPSVSVYEGQWREGFKNGHGVTKYDNGDIYIGYYKDGLECGHGVRKIGRFTSSQASVYVGEWLSGQKHGYGVMNNISSGEKYLGLWSNNMKNGSGLSVTLDGIYYEGQFVQDILTGHGVMVFEDGTYYEGELREAGVFSGKGTLTFSSGDTFEGSLHGTWADGVKISGTLHKHLPTSSPRRSFSKPSSFGQLCVLADQKWKSIFKQCWASLGGNNDTKLVGNEATQRAWENVASALCTSRHASRVHELLHTIPHSGRHNLDLQQYKQIVSRGRKILLQNFYFMFCSFVKAFETTAHPLGRALAELVEAYTTTYGGVLVHPLLLPQAVAELQSITQRLYQVVTLLFPALPETRIEFGTHEEASMTSLLHPIILPKIYSSLLVLYSLHNKGDNDTYWKRLLKWNRQPDSTLMPFLGVDKKFWMSEDGSQIKEGLFNNAIISLQQLKTTFSPMEKLFVIHSTFQEITKAVQKELGEDFIWEMDDLFPVFHYVVVRSHIQELGSEIHFIEDFIDPRLKHGEMDIMFTTLKACFFQILQEKINITN</sequence>
<protein>
    <submittedName>
        <fullName evidence="4">VPS9 domain-containing protein</fullName>
    </submittedName>
</protein>
<dbReference type="InterPro" id="IPR000408">
    <property type="entry name" value="Reg_chr_condens"/>
</dbReference>
<evidence type="ECO:0000256" key="2">
    <source>
        <dbReference type="ARBA" id="ARBA00022737"/>
    </source>
</evidence>
<feature type="region of interest" description="Disordered" evidence="3">
    <location>
        <begin position="230"/>
        <end position="276"/>
    </location>
</feature>
<dbReference type="Gene3D" id="2.130.10.30">
    <property type="entry name" value="Regulator of chromosome condensation 1/beta-lactamase-inhibitor protein II"/>
    <property type="match status" value="1"/>
</dbReference>
<dbReference type="PANTHER" id="PTHR46089:SF2">
    <property type="entry name" value="ALSIN HOMOLOG"/>
    <property type="match status" value="1"/>
</dbReference>
<dbReference type="InterPro" id="IPR059093">
    <property type="entry name" value="HA_Alsin"/>
</dbReference>
<dbReference type="SMART" id="SM00698">
    <property type="entry name" value="MORN"/>
    <property type="match status" value="8"/>
</dbReference>
<feature type="compositionally biased region" description="Polar residues" evidence="3">
    <location>
        <begin position="266"/>
        <end position="276"/>
    </location>
</feature>
<dbReference type="FunCoup" id="T1HUQ5">
    <property type="interactions" value="229"/>
</dbReference>
<dbReference type="PROSITE" id="PS51205">
    <property type="entry name" value="VPS9"/>
    <property type="match status" value="1"/>
</dbReference>
<feature type="compositionally biased region" description="Low complexity" evidence="3">
    <location>
        <begin position="234"/>
        <end position="244"/>
    </location>
</feature>
<dbReference type="EMBL" id="ACPB03002623">
    <property type="status" value="NOT_ANNOTATED_CDS"/>
    <property type="molecule type" value="Genomic_DNA"/>
</dbReference>
<dbReference type="Proteomes" id="UP000015103">
    <property type="component" value="Unassembled WGS sequence"/>
</dbReference>
<name>T1HUQ5_RHOPR</name>
<accession>T1HUQ5</accession>
<dbReference type="eggNOG" id="KOG1426">
    <property type="taxonomic scope" value="Eukaryota"/>
</dbReference>
<dbReference type="OMA" id="YYPEREI"/>
<dbReference type="SUPFAM" id="SSF50729">
    <property type="entry name" value="PH domain-like"/>
    <property type="match status" value="1"/>
</dbReference>
<dbReference type="Gene3D" id="2.30.29.30">
    <property type="entry name" value="Pleckstrin-homology domain (PH domain)/Phosphotyrosine-binding domain (PTB)"/>
    <property type="match status" value="1"/>
</dbReference>
<dbReference type="InterPro" id="IPR009091">
    <property type="entry name" value="RCC1/BLIP-II"/>
</dbReference>
<dbReference type="InterPro" id="IPR003123">
    <property type="entry name" value="VPS9"/>
</dbReference>
<dbReference type="SUPFAM" id="SSF50985">
    <property type="entry name" value="RCC1/BLIP-II"/>
    <property type="match status" value="1"/>
</dbReference>
<dbReference type="InterPro" id="IPR011993">
    <property type="entry name" value="PH-like_dom_sf"/>
</dbReference>
<dbReference type="Pfam" id="PF00415">
    <property type="entry name" value="RCC1"/>
    <property type="match status" value="1"/>
</dbReference>
<dbReference type="SUPFAM" id="SSF109993">
    <property type="entry name" value="VPS9 domain"/>
    <property type="match status" value="1"/>
</dbReference>
<evidence type="ECO:0000256" key="3">
    <source>
        <dbReference type="SAM" id="MobiDB-lite"/>
    </source>
</evidence>
<dbReference type="InterPro" id="IPR051984">
    <property type="entry name" value="Alsin"/>
</dbReference>
<dbReference type="Gene3D" id="2.20.110.10">
    <property type="entry name" value="Histone H3 K4-specific methyltransferase SET7/9 N-terminal domain"/>
    <property type="match status" value="3"/>
</dbReference>
<dbReference type="GO" id="GO:0031267">
    <property type="term" value="F:small GTPase binding"/>
    <property type="evidence" value="ECO:0007669"/>
    <property type="project" value="TreeGrafter"/>
</dbReference>
<dbReference type="InterPro" id="IPR037191">
    <property type="entry name" value="VPS9_dom_sf"/>
</dbReference>
<dbReference type="Pfam" id="PF02204">
    <property type="entry name" value="VPS9"/>
    <property type="match status" value="1"/>
</dbReference>
<dbReference type="STRING" id="13249.T1HUQ5"/>
<dbReference type="eggNOG" id="KOG0231">
    <property type="taxonomic scope" value="Eukaryota"/>
</dbReference>
<dbReference type="InParanoid" id="T1HUQ5"/>
<dbReference type="InterPro" id="IPR003409">
    <property type="entry name" value="MORN"/>
</dbReference>
<keyword evidence="1" id="KW-0344">Guanine-nucleotide releasing factor</keyword>
<dbReference type="VEuPathDB" id="VectorBase:RPRC007775"/>
<dbReference type="PANTHER" id="PTHR46089">
    <property type="entry name" value="ALSIN HOMOLOG"/>
    <property type="match status" value="1"/>
</dbReference>
<dbReference type="GO" id="GO:0005085">
    <property type="term" value="F:guanyl-nucleotide exchange factor activity"/>
    <property type="evidence" value="ECO:0007669"/>
    <property type="project" value="UniProtKB-KW"/>
</dbReference>
<evidence type="ECO:0000313" key="4">
    <source>
        <dbReference type="EnsemblMetazoa" id="RPRC007775-PA"/>
    </source>
</evidence>
<dbReference type="PROSITE" id="PS00626">
    <property type="entry name" value="RCC1_2"/>
    <property type="match status" value="1"/>
</dbReference>
<keyword evidence="2" id="KW-0677">Repeat</keyword>
<dbReference type="GO" id="GO:0005737">
    <property type="term" value="C:cytoplasm"/>
    <property type="evidence" value="ECO:0007669"/>
    <property type="project" value="TreeGrafter"/>
</dbReference>
<dbReference type="Gene3D" id="1.20.1050.80">
    <property type="entry name" value="VPS9 domain"/>
    <property type="match status" value="1"/>
</dbReference>
<dbReference type="Pfam" id="PF25389">
    <property type="entry name" value="DH_ALS2"/>
    <property type="match status" value="1"/>
</dbReference>
<dbReference type="Pfam" id="PF26202">
    <property type="entry name" value="HA_Alsin"/>
    <property type="match status" value="1"/>
</dbReference>
<dbReference type="HOGENOM" id="CLU_003333_0_0_1"/>
<dbReference type="SUPFAM" id="SSF82185">
    <property type="entry name" value="Histone H3 K4-specific methyltransferase SET7/9 N-terminal domain"/>
    <property type="match status" value="2"/>
</dbReference>
<dbReference type="InterPro" id="IPR057248">
    <property type="entry name" value="Alsin-like_PH"/>
</dbReference>
<dbReference type="GO" id="GO:0016197">
    <property type="term" value="P:endosomal transport"/>
    <property type="evidence" value="ECO:0007669"/>
    <property type="project" value="TreeGrafter"/>
</dbReference>
<dbReference type="EnsemblMetazoa" id="RPRC007775-RA">
    <property type="protein sequence ID" value="RPRC007775-PA"/>
    <property type="gene ID" value="RPRC007775"/>
</dbReference>
<dbReference type="Pfam" id="PF02493">
    <property type="entry name" value="MORN"/>
    <property type="match status" value="8"/>
</dbReference>
<reference evidence="4" key="1">
    <citation type="submission" date="2015-05" db="UniProtKB">
        <authorList>
            <consortium name="EnsemblMetazoa"/>
        </authorList>
    </citation>
    <scope>IDENTIFICATION</scope>
</reference>
<organism evidence="4 5">
    <name type="scientific">Rhodnius prolixus</name>
    <name type="common">Triatomid bug</name>
    <dbReference type="NCBI Taxonomy" id="13249"/>
    <lineage>
        <taxon>Eukaryota</taxon>
        <taxon>Metazoa</taxon>
        <taxon>Ecdysozoa</taxon>
        <taxon>Arthropoda</taxon>
        <taxon>Hexapoda</taxon>
        <taxon>Insecta</taxon>
        <taxon>Pterygota</taxon>
        <taxon>Neoptera</taxon>
        <taxon>Paraneoptera</taxon>
        <taxon>Hemiptera</taxon>
        <taxon>Heteroptera</taxon>
        <taxon>Panheteroptera</taxon>
        <taxon>Cimicomorpha</taxon>
        <taxon>Reduviidae</taxon>
        <taxon>Triatominae</taxon>
        <taxon>Rhodnius</taxon>
    </lineage>
</organism>
<evidence type="ECO:0000256" key="1">
    <source>
        <dbReference type="ARBA" id="ARBA00022658"/>
    </source>
</evidence>
<evidence type="ECO:0000313" key="5">
    <source>
        <dbReference type="Proteomes" id="UP000015103"/>
    </source>
</evidence>
<keyword evidence="5" id="KW-1185">Reference proteome</keyword>